<dbReference type="GO" id="GO:0031514">
    <property type="term" value="C:motile cilium"/>
    <property type="evidence" value="ECO:0007669"/>
    <property type="project" value="TreeGrafter"/>
</dbReference>
<gene>
    <name evidence="16" type="ORF">WA026_007466</name>
</gene>
<dbReference type="GO" id="GO:0005634">
    <property type="term" value="C:nucleus"/>
    <property type="evidence" value="ECO:0007669"/>
    <property type="project" value="UniProtKB-SubCell"/>
</dbReference>
<evidence type="ECO:0000256" key="12">
    <source>
        <dbReference type="ARBA" id="ARBA00023273"/>
    </source>
</evidence>
<keyword evidence="8" id="KW-0969">Cilium</keyword>
<dbReference type="GO" id="GO:0051321">
    <property type="term" value="P:meiotic cell cycle"/>
    <property type="evidence" value="ECO:0007669"/>
    <property type="project" value="UniProtKB-KW"/>
</dbReference>
<name>A0AAW1UXR7_9CUCU</name>
<keyword evidence="12" id="KW-0966">Cell projection</keyword>
<dbReference type="InterPro" id="IPR026504">
    <property type="entry name" value="MNS1"/>
</dbReference>
<feature type="domain" description="Trichohyalin-plectin-homology" evidence="15">
    <location>
        <begin position="2"/>
        <end position="228"/>
    </location>
</feature>
<keyword evidence="6" id="KW-0282">Flagellum</keyword>
<evidence type="ECO:0000256" key="14">
    <source>
        <dbReference type="SAM" id="Coils"/>
    </source>
</evidence>
<dbReference type="PANTHER" id="PTHR19265">
    <property type="entry name" value="MEIOSIS-SPECIFIC NUCLEAR STRUCTURAL PROTEIN 1"/>
    <property type="match status" value="1"/>
</dbReference>
<evidence type="ECO:0000259" key="15">
    <source>
        <dbReference type="Pfam" id="PF13868"/>
    </source>
</evidence>
<comment type="subcellular location">
    <subcellularLocation>
        <location evidence="2">Cytoplasm</location>
        <location evidence="2">Cytoskeleton</location>
        <location evidence="2">Flagellum axoneme</location>
    </subcellularLocation>
    <subcellularLocation>
        <location evidence="1">Nucleus</location>
    </subcellularLocation>
</comment>
<evidence type="ECO:0000256" key="3">
    <source>
        <dbReference type="ARBA" id="ARBA00009158"/>
    </source>
</evidence>
<reference evidence="16 17" key="1">
    <citation type="submission" date="2023-03" db="EMBL/GenBank/DDBJ databases">
        <title>Genome insight into feeding habits of ladybird beetles.</title>
        <authorList>
            <person name="Li H.-S."/>
            <person name="Huang Y.-H."/>
            <person name="Pang H."/>
        </authorList>
    </citation>
    <scope>NUCLEOTIDE SEQUENCE [LARGE SCALE GENOMIC DNA]</scope>
    <source>
        <strain evidence="16">SYSU_2023b</strain>
        <tissue evidence="16">Whole body</tissue>
    </source>
</reference>
<evidence type="ECO:0000256" key="10">
    <source>
        <dbReference type="ARBA" id="ARBA00023242"/>
    </source>
</evidence>
<evidence type="ECO:0000256" key="4">
    <source>
        <dbReference type="ARBA" id="ARBA00014813"/>
    </source>
</evidence>
<evidence type="ECO:0000256" key="7">
    <source>
        <dbReference type="ARBA" id="ARBA00023054"/>
    </source>
</evidence>
<evidence type="ECO:0000256" key="6">
    <source>
        <dbReference type="ARBA" id="ARBA00022846"/>
    </source>
</evidence>
<evidence type="ECO:0000256" key="8">
    <source>
        <dbReference type="ARBA" id="ARBA00023069"/>
    </source>
</evidence>
<keyword evidence="5" id="KW-0963">Cytoplasm</keyword>
<keyword evidence="11" id="KW-0469">Meiosis</keyword>
<evidence type="ECO:0000313" key="17">
    <source>
        <dbReference type="Proteomes" id="UP001431783"/>
    </source>
</evidence>
<evidence type="ECO:0000256" key="13">
    <source>
        <dbReference type="ARBA" id="ARBA00046114"/>
    </source>
</evidence>
<dbReference type="InterPro" id="IPR043597">
    <property type="entry name" value="TPH_dom"/>
</dbReference>
<dbReference type="AlphaFoldDB" id="A0AAW1UXR7"/>
<keyword evidence="17" id="KW-1185">Reference proteome</keyword>
<comment type="similarity">
    <text evidence="3">Belongs to the MNS1 family.</text>
</comment>
<evidence type="ECO:0000256" key="1">
    <source>
        <dbReference type="ARBA" id="ARBA00004123"/>
    </source>
</evidence>
<organism evidence="16 17">
    <name type="scientific">Henosepilachna vigintioctopunctata</name>
    <dbReference type="NCBI Taxonomy" id="420089"/>
    <lineage>
        <taxon>Eukaryota</taxon>
        <taxon>Metazoa</taxon>
        <taxon>Ecdysozoa</taxon>
        <taxon>Arthropoda</taxon>
        <taxon>Hexapoda</taxon>
        <taxon>Insecta</taxon>
        <taxon>Pterygota</taxon>
        <taxon>Neoptera</taxon>
        <taxon>Endopterygota</taxon>
        <taxon>Coleoptera</taxon>
        <taxon>Polyphaga</taxon>
        <taxon>Cucujiformia</taxon>
        <taxon>Coccinelloidea</taxon>
        <taxon>Coccinellidae</taxon>
        <taxon>Epilachninae</taxon>
        <taxon>Epilachnini</taxon>
        <taxon>Henosepilachna</taxon>
    </lineage>
</organism>
<comment type="caution">
    <text evidence="16">The sequence shown here is derived from an EMBL/GenBank/DDBJ whole genome shotgun (WGS) entry which is preliminary data.</text>
</comment>
<evidence type="ECO:0000256" key="11">
    <source>
        <dbReference type="ARBA" id="ARBA00023254"/>
    </source>
</evidence>
<dbReference type="Pfam" id="PF13868">
    <property type="entry name" value="TPH"/>
    <property type="match status" value="1"/>
</dbReference>
<accession>A0AAW1UXR7</accession>
<protein>
    <recommendedName>
        <fullName evidence="4">Meiosis-specific nuclear structural protein 1</fullName>
    </recommendedName>
</protein>
<evidence type="ECO:0000256" key="5">
    <source>
        <dbReference type="ARBA" id="ARBA00022490"/>
    </source>
</evidence>
<evidence type="ECO:0000256" key="2">
    <source>
        <dbReference type="ARBA" id="ARBA00004611"/>
    </source>
</evidence>
<proteinExistence type="inferred from homology"/>
<dbReference type="GO" id="GO:0044782">
    <property type="term" value="P:cilium organization"/>
    <property type="evidence" value="ECO:0007669"/>
    <property type="project" value="TreeGrafter"/>
</dbReference>
<comment type="function">
    <text evidence="13">Microtubule inner protein (MIP) part of the dynein-decorated doublet microtubules (DMTs) in cilia axoneme, which is required for motile cilia beating. May play a role in the control of meiotic division and germ cell differentiation through regulation of pairing and recombination during meiosis. Required for sperm flagella assembly. May play a role in the assembly and function of the outer dynein arm-docking complex (ODA-DC). ODA-DC mediates outer dynein arms (ODA) binding onto the axonemal doublet microtubules.</text>
</comment>
<keyword evidence="9" id="KW-0206">Cytoskeleton</keyword>
<keyword evidence="10" id="KW-0539">Nucleus</keyword>
<evidence type="ECO:0000256" key="9">
    <source>
        <dbReference type="ARBA" id="ARBA00023212"/>
    </source>
</evidence>
<keyword evidence="7 14" id="KW-0175">Coiled coil</keyword>
<dbReference type="Proteomes" id="UP001431783">
    <property type="component" value="Unassembled WGS sequence"/>
</dbReference>
<evidence type="ECO:0000313" key="16">
    <source>
        <dbReference type="EMBL" id="KAK9884626.1"/>
    </source>
</evidence>
<dbReference type="EMBL" id="JARQZJ010000093">
    <property type="protein sequence ID" value="KAK9884626.1"/>
    <property type="molecule type" value="Genomic_DNA"/>
</dbReference>
<dbReference type="PANTHER" id="PTHR19265:SF0">
    <property type="entry name" value="MEIOSIS-SPECIFIC NUCLEAR STRUCTURAL PROTEIN 1"/>
    <property type="match status" value="1"/>
</dbReference>
<sequence>MQKTKSEMESFRKAQEIWKKKQREQVELENKKIQEYMFSKQSDIQASVLEKQQKEKAREEMVDKIARRIYEEKTRQKEREDIQQELLEQERLEAAELREHSDLEKRFRQRLEMTRGLDQQVQEHIQLRQEMAQQEAYYKNMIENNIKEGEKLEIMTAEKQRIKKVQLRKDLQELMAERRRKHAENMQIMQRLHEQEMEELAERNRKVEEERIRMLREHAEHLIGYMPKGLLREDDLPLLGKTVFDKYKSKKNTT</sequence>
<feature type="coiled-coil region" evidence="14">
    <location>
        <begin position="157"/>
        <end position="217"/>
    </location>
</feature>